<evidence type="ECO:0000313" key="2">
    <source>
        <dbReference type="Proteomes" id="UP000245764"/>
    </source>
</evidence>
<name>A0A2H1GZ58_ZYMTR</name>
<dbReference type="EMBL" id="LT854262">
    <property type="protein sequence ID" value="SMR58875.1"/>
    <property type="molecule type" value="Genomic_DNA"/>
</dbReference>
<protein>
    <submittedName>
        <fullName evidence="1">Uncharacterized protein</fullName>
    </submittedName>
</protein>
<evidence type="ECO:0000313" key="1">
    <source>
        <dbReference type="EMBL" id="SMR58875.1"/>
    </source>
</evidence>
<accession>A0A2H1GZ58</accession>
<proteinExistence type="predicted"/>
<dbReference type="Proteomes" id="UP000245764">
    <property type="component" value="Chromosome 10"/>
</dbReference>
<dbReference type="AlphaFoldDB" id="A0A2H1GZ58"/>
<reference evidence="2" key="1">
    <citation type="submission" date="2017-05" db="EMBL/GenBank/DDBJ databases">
        <authorList>
            <person name="Song R."/>
            <person name="Chenine A.L."/>
            <person name="Ruprecht R.M."/>
        </authorList>
    </citation>
    <scope>NUCLEOTIDE SEQUENCE [LARGE SCALE GENOMIC DNA]</scope>
</reference>
<organism evidence="1 2">
    <name type="scientific">Zymoseptoria tritici ST99CH_1E4</name>
    <dbReference type="NCBI Taxonomy" id="1276532"/>
    <lineage>
        <taxon>Eukaryota</taxon>
        <taxon>Fungi</taxon>
        <taxon>Dikarya</taxon>
        <taxon>Ascomycota</taxon>
        <taxon>Pezizomycotina</taxon>
        <taxon>Dothideomycetes</taxon>
        <taxon>Dothideomycetidae</taxon>
        <taxon>Mycosphaerellales</taxon>
        <taxon>Mycosphaerellaceae</taxon>
        <taxon>Zymoseptoria</taxon>
    </lineage>
</organism>
<gene>
    <name evidence="1" type="ORF">ZT1E4_G9610</name>
</gene>
<sequence length="124" mass="14164">MLFSLFFPCSSSSFSQILTGDSEYSGHSNLFPLHPGPRNEFKGPKHHLPTLCKAGRPHLAYHRLGRHWYMPPRSVVPLYRRWCYRLEQHAASAEVNAVFLGNNALVTSAKRDMRTEEFGARAIH</sequence>